<proteinExistence type="inferred from homology"/>
<evidence type="ECO:0000313" key="11">
    <source>
        <dbReference type="Proteomes" id="UP000041254"/>
    </source>
</evidence>
<dbReference type="InterPro" id="IPR001273">
    <property type="entry name" value="ArAA_hydroxylase"/>
</dbReference>
<dbReference type="GO" id="GO:0004505">
    <property type="term" value="F:phenylalanine 4-monooxygenase activity"/>
    <property type="evidence" value="ECO:0007669"/>
    <property type="project" value="UniProtKB-EC"/>
</dbReference>
<keyword evidence="5" id="KW-0560">Oxidoreductase</keyword>
<feature type="binding site" evidence="8">
    <location>
        <position position="388"/>
    </location>
    <ligand>
        <name>Fe cation</name>
        <dbReference type="ChEBI" id="CHEBI:24875"/>
    </ligand>
</feature>
<feature type="domain" description="Biopterin-dependent aromatic amino acid hydroxylase family profile" evidence="9">
    <location>
        <begin position="164"/>
        <end position="497"/>
    </location>
</feature>
<dbReference type="InterPro" id="IPR036951">
    <property type="entry name" value="ArAA_hydroxylase_sf"/>
</dbReference>
<dbReference type="Proteomes" id="UP000041254">
    <property type="component" value="Unassembled WGS sequence"/>
</dbReference>
<evidence type="ECO:0000256" key="8">
    <source>
        <dbReference type="PIRSR" id="PIRSR601273-2"/>
    </source>
</evidence>
<reference evidence="10 11" key="1">
    <citation type="submission" date="2014-11" db="EMBL/GenBank/DDBJ databases">
        <authorList>
            <person name="Zhu J."/>
            <person name="Qi W."/>
            <person name="Song R."/>
        </authorList>
    </citation>
    <scope>NUCLEOTIDE SEQUENCE [LARGE SCALE GENOMIC DNA]</scope>
</reference>
<dbReference type="InParanoid" id="A0A0G4H4S3"/>
<protein>
    <recommendedName>
        <fullName evidence="3">phenylalanine 4-monooxygenase</fullName>
        <ecNumber evidence="3">1.14.16.1</ecNumber>
    </recommendedName>
</protein>
<comment type="cofactor">
    <cofactor evidence="1 8">
        <name>Fe(2+)</name>
        <dbReference type="ChEBI" id="CHEBI:29033"/>
    </cofactor>
</comment>
<keyword evidence="6 8" id="KW-0408">Iron</keyword>
<dbReference type="GO" id="GO:0005506">
    <property type="term" value="F:iron ion binding"/>
    <property type="evidence" value="ECO:0007669"/>
    <property type="project" value="InterPro"/>
</dbReference>
<accession>A0A0G4H4S3</accession>
<evidence type="ECO:0000256" key="5">
    <source>
        <dbReference type="ARBA" id="ARBA00023002"/>
    </source>
</evidence>
<dbReference type="PANTHER" id="PTHR11473">
    <property type="entry name" value="AROMATIC AMINO ACID HYDROXYLASE"/>
    <property type="match status" value="1"/>
</dbReference>
<evidence type="ECO:0000313" key="10">
    <source>
        <dbReference type="EMBL" id="CEM38549.1"/>
    </source>
</evidence>
<dbReference type="Gene3D" id="3.30.70.260">
    <property type="match status" value="1"/>
</dbReference>
<dbReference type="VEuPathDB" id="CryptoDB:Vbra_10556"/>
<dbReference type="PhylomeDB" id="A0A0G4H4S3"/>
<sequence>MRLRLPSSLSAAITRRSNHRPIAPLPWPLIIGRQHRRFHTMDTHVLPLDSSDGSVLIRGGVSQRNVCGVSFTLEDSKGSLLHALRIFGESLMGGAHLTQGEGGRDNSLIACLSDKHNVNLTRIENRPSPLNTHEQMFYVHFEGQWDDGTVQSVVRELENSPEFIKGHVHRLRSSEVPWFPRRLADIDQFSKSTLDAGTDLDSDHPGFSDPEYRKRREQIVEQAAQYRSGQAIPRIDYSESEVGTWACVYDKLKTLFPDMACNEFNDALRELEAASIYSSSAIPQLQDVSDYLQRRTGFTLRPVTGLLSGRDFLNALAFRVFFSTQYIRHHSQPLYTPEPDVCHELMGHAPMLLNKDFADFSQIIGLASLGATDEDIRRLATCYWFSVEFGVLYQDGGIKAYGAGLLSSFGELQHATSPTNTKVEIRAWDPWVACRQEYPITTYQPIYFAATSLAEAKEKMLSFCESIKKPFCIRYDSEARCVVTDTAITPKPVSIKF</sequence>
<gene>
    <name evidence="10" type="ORF">Vbra_10556</name>
</gene>
<dbReference type="PROSITE" id="PS51410">
    <property type="entry name" value="BH4_AAA_HYDROXYL_2"/>
    <property type="match status" value="1"/>
</dbReference>
<dbReference type="PRINTS" id="PR00372">
    <property type="entry name" value="FYWHYDRXLASE"/>
</dbReference>
<dbReference type="SUPFAM" id="SSF55021">
    <property type="entry name" value="ACT-like"/>
    <property type="match status" value="1"/>
</dbReference>
<keyword evidence="7" id="KW-0503">Monooxygenase</keyword>
<feature type="binding site" evidence="8">
    <location>
        <position position="343"/>
    </location>
    <ligand>
        <name>Fe cation</name>
        <dbReference type="ChEBI" id="CHEBI:24875"/>
    </ligand>
</feature>
<dbReference type="SUPFAM" id="SSF56534">
    <property type="entry name" value="Aromatic aminoacid monoxygenases, catalytic and oligomerization domains"/>
    <property type="match status" value="1"/>
</dbReference>
<evidence type="ECO:0000259" key="9">
    <source>
        <dbReference type="PROSITE" id="PS51410"/>
    </source>
</evidence>
<feature type="binding site" evidence="8">
    <location>
        <position position="348"/>
    </location>
    <ligand>
        <name>Fe cation</name>
        <dbReference type="ChEBI" id="CHEBI:24875"/>
    </ligand>
</feature>
<evidence type="ECO:0000256" key="6">
    <source>
        <dbReference type="ARBA" id="ARBA00023004"/>
    </source>
</evidence>
<keyword evidence="4 8" id="KW-0479">Metal-binding</keyword>
<dbReference type="InterPro" id="IPR019774">
    <property type="entry name" value="Aromatic-AA_hydroxylase_C"/>
</dbReference>
<dbReference type="PANTHER" id="PTHR11473:SF24">
    <property type="entry name" value="PHENYLALANINE-4-HYDROXYLASE"/>
    <property type="match status" value="1"/>
</dbReference>
<dbReference type="AlphaFoldDB" id="A0A0G4H4S3"/>
<dbReference type="EMBL" id="CDMY01000989">
    <property type="protein sequence ID" value="CEM38549.1"/>
    <property type="molecule type" value="Genomic_DNA"/>
</dbReference>
<dbReference type="InterPro" id="IPR036329">
    <property type="entry name" value="Aro-AA_hydroxylase_C_sf"/>
</dbReference>
<dbReference type="InterPro" id="IPR045865">
    <property type="entry name" value="ACT-like_dom_sf"/>
</dbReference>
<evidence type="ECO:0000256" key="3">
    <source>
        <dbReference type="ARBA" id="ARBA00011995"/>
    </source>
</evidence>
<name>A0A0G4H4S3_VITBC</name>
<dbReference type="CDD" id="cd04880">
    <property type="entry name" value="ACT_AAAH-PDT-like"/>
    <property type="match status" value="1"/>
</dbReference>
<evidence type="ECO:0000256" key="7">
    <source>
        <dbReference type="ARBA" id="ARBA00023033"/>
    </source>
</evidence>
<dbReference type="Gene3D" id="1.10.800.10">
    <property type="entry name" value="Aromatic amino acid hydroxylase"/>
    <property type="match status" value="1"/>
</dbReference>
<dbReference type="OMA" id="DIQSDMT"/>
<comment type="similarity">
    <text evidence="2">Belongs to the biopterin-dependent aromatic amino acid hydroxylase family.</text>
</comment>
<organism evidence="10 11">
    <name type="scientific">Vitrella brassicaformis (strain CCMP3155)</name>
    <dbReference type="NCBI Taxonomy" id="1169540"/>
    <lineage>
        <taxon>Eukaryota</taxon>
        <taxon>Sar</taxon>
        <taxon>Alveolata</taxon>
        <taxon>Colpodellida</taxon>
        <taxon>Vitrellaceae</taxon>
        <taxon>Vitrella</taxon>
    </lineage>
</organism>
<evidence type="ECO:0000256" key="4">
    <source>
        <dbReference type="ARBA" id="ARBA00022723"/>
    </source>
</evidence>
<evidence type="ECO:0000256" key="1">
    <source>
        <dbReference type="ARBA" id="ARBA00001954"/>
    </source>
</evidence>
<keyword evidence="11" id="KW-1185">Reference proteome</keyword>
<dbReference type="OrthoDB" id="983542at2759"/>
<dbReference type="EC" id="1.14.16.1" evidence="3"/>
<dbReference type="Pfam" id="PF00351">
    <property type="entry name" value="Biopterin_H"/>
    <property type="match status" value="1"/>
</dbReference>
<evidence type="ECO:0000256" key="2">
    <source>
        <dbReference type="ARBA" id="ARBA00009712"/>
    </source>
</evidence>
<dbReference type="STRING" id="1169540.A0A0G4H4S3"/>